<proteinExistence type="predicted"/>
<keyword evidence="1" id="KW-0328">Glycosyltransferase</keyword>
<gene>
    <name evidence="3" type="ORF">LCGC14_2523770</name>
</gene>
<dbReference type="PANTHER" id="PTHR34106:SF5">
    <property type="entry name" value="GLYCOSIDASE"/>
    <property type="match status" value="1"/>
</dbReference>
<organism evidence="3">
    <name type="scientific">marine sediment metagenome</name>
    <dbReference type="NCBI Taxonomy" id="412755"/>
    <lineage>
        <taxon>unclassified sequences</taxon>
        <taxon>metagenomes</taxon>
        <taxon>ecological metagenomes</taxon>
    </lineage>
</organism>
<evidence type="ECO:0000313" key="3">
    <source>
        <dbReference type="EMBL" id="KKL13638.1"/>
    </source>
</evidence>
<sequence>IERRLAQLTDRIENQIEGMAREQNPDPADPGRPEELYGVEDPRITWLADIDKYAITYTAYGEAGPSVAIATTRDFRSFERLGPVKGPDDKDAAVLPVKFDGRWAMLHRPFADNPARHAHIWMSYSPDLKHWGDGRIVLRARVGGWWDAGKIGLSPPPIRTDAGWMLIYHGVRVTFAGVIYRLGLALLDLDDPTRVIRRADEWVFGPKEDYEMAGDVDHVVFPCGAVVRGDELRLYYGGADTCIATAAASISEILEYLL</sequence>
<dbReference type="PIRSF" id="PIRSF016202">
    <property type="entry name" value="PH1107"/>
    <property type="match status" value="1"/>
</dbReference>
<dbReference type="Gene3D" id="2.115.10.20">
    <property type="entry name" value="Glycosyl hydrolase domain, family 43"/>
    <property type="match status" value="1"/>
</dbReference>
<dbReference type="Pfam" id="PF04041">
    <property type="entry name" value="Glyco_hydro_130"/>
    <property type="match status" value="1"/>
</dbReference>
<dbReference type="EMBL" id="LAZR01040778">
    <property type="protein sequence ID" value="KKL13638.1"/>
    <property type="molecule type" value="Genomic_DNA"/>
</dbReference>
<dbReference type="AlphaFoldDB" id="A0A0F9DNW6"/>
<comment type="caution">
    <text evidence="3">The sequence shown here is derived from an EMBL/GenBank/DDBJ whole genome shotgun (WGS) entry which is preliminary data.</text>
</comment>
<evidence type="ECO:0008006" key="4">
    <source>
        <dbReference type="Google" id="ProtNLM"/>
    </source>
</evidence>
<evidence type="ECO:0000256" key="2">
    <source>
        <dbReference type="ARBA" id="ARBA00022679"/>
    </source>
</evidence>
<keyword evidence="2" id="KW-0808">Transferase</keyword>
<evidence type="ECO:0000256" key="1">
    <source>
        <dbReference type="ARBA" id="ARBA00022676"/>
    </source>
</evidence>
<dbReference type="InterPro" id="IPR007184">
    <property type="entry name" value="Mannoside_phosphorylase"/>
</dbReference>
<dbReference type="InterPro" id="IPR023296">
    <property type="entry name" value="Glyco_hydro_beta-prop_sf"/>
</dbReference>
<dbReference type="SUPFAM" id="SSF75005">
    <property type="entry name" value="Arabinanase/levansucrase/invertase"/>
    <property type="match status" value="1"/>
</dbReference>
<protein>
    <recommendedName>
        <fullName evidence="4">Glycosidase</fullName>
    </recommendedName>
</protein>
<dbReference type="PANTHER" id="PTHR34106">
    <property type="entry name" value="GLYCOSIDASE"/>
    <property type="match status" value="1"/>
</dbReference>
<reference evidence="3" key="1">
    <citation type="journal article" date="2015" name="Nature">
        <title>Complex archaea that bridge the gap between prokaryotes and eukaryotes.</title>
        <authorList>
            <person name="Spang A."/>
            <person name="Saw J.H."/>
            <person name="Jorgensen S.L."/>
            <person name="Zaremba-Niedzwiedzka K."/>
            <person name="Martijn J."/>
            <person name="Lind A.E."/>
            <person name="van Eijk R."/>
            <person name="Schleper C."/>
            <person name="Guy L."/>
            <person name="Ettema T.J."/>
        </authorList>
    </citation>
    <scope>NUCLEOTIDE SEQUENCE</scope>
</reference>
<dbReference type="GO" id="GO:0016757">
    <property type="term" value="F:glycosyltransferase activity"/>
    <property type="evidence" value="ECO:0007669"/>
    <property type="project" value="UniProtKB-KW"/>
</dbReference>
<accession>A0A0F9DNW6</accession>
<feature type="non-terminal residue" evidence="3">
    <location>
        <position position="1"/>
    </location>
</feature>
<name>A0A0F9DNW6_9ZZZZ</name>